<accession>A0ABT7XSG2</accession>
<dbReference type="Proteomes" id="UP001168540">
    <property type="component" value="Unassembled WGS sequence"/>
</dbReference>
<dbReference type="InterPro" id="IPR011051">
    <property type="entry name" value="RmlC_Cupin_sf"/>
</dbReference>
<evidence type="ECO:0000259" key="1">
    <source>
        <dbReference type="Pfam" id="PF07883"/>
    </source>
</evidence>
<dbReference type="RefSeq" id="WP_289831338.1">
    <property type="nucleotide sequence ID" value="NZ_JAUEDK010000039.1"/>
</dbReference>
<comment type="caution">
    <text evidence="2">The sequence shown here is derived from an EMBL/GenBank/DDBJ whole genome shotgun (WGS) entry which is preliminary data.</text>
</comment>
<dbReference type="InterPro" id="IPR013096">
    <property type="entry name" value="Cupin_2"/>
</dbReference>
<gene>
    <name evidence="2" type="ORF">QU481_17500</name>
</gene>
<dbReference type="Gene3D" id="2.60.120.10">
    <property type="entry name" value="Jelly Rolls"/>
    <property type="match status" value="1"/>
</dbReference>
<evidence type="ECO:0000313" key="3">
    <source>
        <dbReference type="Proteomes" id="UP001168540"/>
    </source>
</evidence>
<dbReference type="CDD" id="cd02209">
    <property type="entry name" value="cupin_XRE_C"/>
    <property type="match status" value="1"/>
</dbReference>
<feature type="domain" description="Cupin type-2" evidence="1">
    <location>
        <begin position="12"/>
        <end position="63"/>
    </location>
</feature>
<sequence length="71" mass="7935">MGFCSEFTVYNGEELVYVLEGQVQYHLEDGDFELSPGDSIHIDSHRKHQLKNIGPVEAVIISIGTLPLFNS</sequence>
<proteinExistence type="predicted"/>
<organism evidence="2 3">
    <name type="scientific">Crenobacter oryzisoli</name>
    <dbReference type="NCBI Taxonomy" id="3056844"/>
    <lineage>
        <taxon>Bacteria</taxon>
        <taxon>Pseudomonadati</taxon>
        <taxon>Pseudomonadota</taxon>
        <taxon>Betaproteobacteria</taxon>
        <taxon>Neisseriales</taxon>
        <taxon>Neisseriaceae</taxon>
        <taxon>Crenobacter</taxon>
    </lineage>
</organism>
<dbReference type="InterPro" id="IPR014710">
    <property type="entry name" value="RmlC-like_jellyroll"/>
</dbReference>
<keyword evidence="3" id="KW-1185">Reference proteome</keyword>
<dbReference type="SUPFAM" id="SSF51182">
    <property type="entry name" value="RmlC-like cupins"/>
    <property type="match status" value="1"/>
</dbReference>
<dbReference type="EMBL" id="JAUEDK010000039">
    <property type="protein sequence ID" value="MDN0076658.1"/>
    <property type="molecule type" value="Genomic_DNA"/>
</dbReference>
<name>A0ABT7XSG2_9NEIS</name>
<dbReference type="Pfam" id="PF07883">
    <property type="entry name" value="Cupin_2"/>
    <property type="match status" value="1"/>
</dbReference>
<reference evidence="2" key="1">
    <citation type="submission" date="2023-06" db="EMBL/GenBank/DDBJ databases">
        <authorList>
            <person name="Zhang S."/>
        </authorList>
    </citation>
    <scope>NUCLEOTIDE SEQUENCE</scope>
    <source>
        <strain evidence="2">SG2303</strain>
    </source>
</reference>
<evidence type="ECO:0000313" key="2">
    <source>
        <dbReference type="EMBL" id="MDN0076658.1"/>
    </source>
</evidence>
<protein>
    <submittedName>
        <fullName evidence="2">Cupin domain-containing protein</fullName>
    </submittedName>
</protein>